<dbReference type="RefSeq" id="WP_230585328.1">
    <property type="nucleotide sequence ID" value="NZ_JGDJ01000050.1"/>
</dbReference>
<dbReference type="AlphaFoldDB" id="A0A015XB15"/>
<accession>A0A015XB15</accession>
<keyword evidence="1" id="KW-1133">Transmembrane helix</keyword>
<organism evidence="2 3">
    <name type="scientific">Bacteroides fragilis str. S36L11</name>
    <dbReference type="NCBI Taxonomy" id="1339327"/>
    <lineage>
        <taxon>Bacteria</taxon>
        <taxon>Pseudomonadati</taxon>
        <taxon>Bacteroidota</taxon>
        <taxon>Bacteroidia</taxon>
        <taxon>Bacteroidales</taxon>
        <taxon>Bacteroidaceae</taxon>
        <taxon>Bacteroides</taxon>
    </lineage>
</organism>
<gene>
    <name evidence="2" type="ORF">M136_4963</name>
</gene>
<feature type="transmembrane region" description="Helical" evidence="1">
    <location>
        <begin position="222"/>
        <end position="244"/>
    </location>
</feature>
<feature type="transmembrane region" description="Helical" evidence="1">
    <location>
        <begin position="354"/>
        <end position="374"/>
    </location>
</feature>
<protein>
    <submittedName>
        <fullName evidence="2">Putative membrane protein</fullName>
    </submittedName>
</protein>
<feature type="transmembrane region" description="Helical" evidence="1">
    <location>
        <begin position="386"/>
        <end position="406"/>
    </location>
</feature>
<feature type="transmembrane region" description="Helical" evidence="1">
    <location>
        <begin position="147"/>
        <end position="168"/>
    </location>
</feature>
<dbReference type="Proteomes" id="UP000022082">
    <property type="component" value="Unassembled WGS sequence"/>
</dbReference>
<feature type="transmembrane region" description="Helical" evidence="1">
    <location>
        <begin position="199"/>
        <end position="215"/>
    </location>
</feature>
<feature type="non-terminal residue" evidence="2">
    <location>
        <position position="1"/>
    </location>
</feature>
<comment type="caution">
    <text evidence="2">The sequence shown here is derived from an EMBL/GenBank/DDBJ whole genome shotgun (WGS) entry which is preliminary data.</text>
</comment>
<keyword evidence="1" id="KW-0812">Transmembrane</keyword>
<evidence type="ECO:0000256" key="1">
    <source>
        <dbReference type="SAM" id="Phobius"/>
    </source>
</evidence>
<dbReference type="EMBL" id="JGDJ01000050">
    <property type="protein sequence ID" value="EXZ31275.1"/>
    <property type="molecule type" value="Genomic_DNA"/>
</dbReference>
<feature type="transmembrane region" description="Helical" evidence="1">
    <location>
        <begin position="67"/>
        <end position="88"/>
    </location>
</feature>
<proteinExistence type="predicted"/>
<feature type="transmembrane region" description="Helical" evidence="1">
    <location>
        <begin position="31"/>
        <end position="52"/>
    </location>
</feature>
<feature type="transmembrane region" description="Helical" evidence="1">
    <location>
        <begin position="418"/>
        <end position="436"/>
    </location>
</feature>
<reference evidence="2 3" key="1">
    <citation type="submission" date="2014-02" db="EMBL/GenBank/DDBJ databases">
        <authorList>
            <person name="Sears C."/>
            <person name="Carroll K."/>
            <person name="Sack B.R."/>
            <person name="Qadri F."/>
            <person name="Myers L.L."/>
            <person name="Chung G.-T."/>
            <person name="Escheverria P."/>
            <person name="Fraser C.M."/>
            <person name="Sadzewicz L."/>
            <person name="Shefchek K.A."/>
            <person name="Tallon L."/>
            <person name="Das S.P."/>
            <person name="Daugherty S."/>
            <person name="Mongodin E.F."/>
        </authorList>
    </citation>
    <scope>NUCLEOTIDE SEQUENCE [LARGE SCALE GENOMIC DNA]</scope>
    <source>
        <strain evidence="2 3">S36L11</strain>
    </source>
</reference>
<dbReference type="PATRIC" id="fig|1339327.3.peg.236"/>
<evidence type="ECO:0000313" key="3">
    <source>
        <dbReference type="Proteomes" id="UP000022082"/>
    </source>
</evidence>
<feature type="transmembrane region" description="Helical" evidence="1">
    <location>
        <begin position="175"/>
        <end position="193"/>
    </location>
</feature>
<feature type="transmembrane region" description="Helical" evidence="1">
    <location>
        <begin position="109"/>
        <end position="127"/>
    </location>
</feature>
<evidence type="ECO:0000313" key="2">
    <source>
        <dbReference type="EMBL" id="EXZ31275.1"/>
    </source>
</evidence>
<name>A0A015XB15_BACFG</name>
<feature type="transmembrane region" description="Helical" evidence="1">
    <location>
        <begin position="6"/>
        <end position="22"/>
    </location>
</feature>
<sequence length="444" mass="51918">TIFMLIVILLTLILIYILYKIYKKKKVHQFLLIYFAFSAFLWVIFPSIVSLIGDRYKQELVVKENVFITYAIYEFLFYIILLLLLYRFPLCKPFYYGKYIPNTSSSIKRIWFVLSLFLIINIIKQISSNVTYSEVNDSTILAEQETNLFSIFSNFSICLYLTIILFYNKLYSKRIIFFSWLLLSLNIITVLAHGARMQVIFYLFVFVYYLFSSALNKKRFFLYMSFLIGIIYLCSYILPAVAYIRSGGNFTVEDLRKSYENYGEANAFVLQLLIKSNSINTGAILVEETKEKPYLNPYINSIYSFCPSILFPGKRPLAGSSDGTIDGFPTRLAAEYISGDSRFFNVGISTSATALWHGGILFYVINLIIVFFWYRFLNSLMFYENYYAKLLVVYFTVLGYFILPTADVLIRDLLKQPFFYAFFIFISRGGLIKDWVRSLKRHIA</sequence>
<keyword evidence="1" id="KW-0472">Membrane</keyword>